<dbReference type="InterPro" id="IPR006036">
    <property type="entry name" value="K_uptake_TrkA"/>
</dbReference>
<dbReference type="GO" id="GO:0015079">
    <property type="term" value="F:potassium ion transmembrane transporter activity"/>
    <property type="evidence" value="ECO:0007669"/>
    <property type="project" value="InterPro"/>
</dbReference>
<organism evidence="9 10">
    <name type="scientific">Methylobacter tundripaludum</name>
    <dbReference type="NCBI Taxonomy" id="173365"/>
    <lineage>
        <taxon>Bacteria</taxon>
        <taxon>Pseudomonadati</taxon>
        <taxon>Pseudomonadota</taxon>
        <taxon>Gammaproteobacteria</taxon>
        <taxon>Methylococcales</taxon>
        <taxon>Methylococcaceae</taxon>
        <taxon>Methylobacter</taxon>
    </lineage>
</organism>
<dbReference type="PANTHER" id="PTHR43833:SF5">
    <property type="entry name" value="TRK SYSTEM POTASSIUM UPTAKE PROTEIN TRKA"/>
    <property type="match status" value="1"/>
</dbReference>
<keyword evidence="5" id="KW-0520">NAD</keyword>
<reference evidence="9 10" key="1">
    <citation type="submission" date="2018-02" db="EMBL/GenBank/DDBJ databases">
        <title>Subsurface microbial communities from deep shales in Ohio and West Virginia, USA.</title>
        <authorList>
            <person name="Wrighton K."/>
        </authorList>
    </citation>
    <scope>NUCLEOTIDE SEQUENCE [LARGE SCALE GENOMIC DNA]</scope>
    <source>
        <strain evidence="9 10">OWC-G53F</strain>
    </source>
</reference>
<dbReference type="InterPro" id="IPR006037">
    <property type="entry name" value="RCK_C"/>
</dbReference>
<keyword evidence="6" id="KW-0406">Ion transport</keyword>
<dbReference type="OrthoDB" id="9775180at2"/>
<sequence length="453" mass="48643">MKILILGAGVTGSSVAGALASEENDIVVVDFRTELLDALKERFDIATVAGNAAHPRVLEQAGARTADIIIAVTDSDETNMLACVIINALYSRPKTIARVRAVDYLKNPQLFGPNGIPVDIVISPEQIVMEAIRNLIEFPGVQHISDFADGLVRLFSVKVVADGSLTGKKIKTLKERLVGGKIRVVAIFRQGIPLAVSGDAVIETGDEVFFVAPREEVRGVLKELNKLEAPLKRIIIAGGGHVGKRLALALESDHQVKIIEKDPKRAHKIANDLDHTVVLLSDCADEALLIDESIDSTDLFCAITENDGVNIVSASLAKSLGARKAICLLNHVSYSKLLPGTGIDVAVLPNQETLGSILKHVRRGDVAQVSSLCGGTAEAIEAIAHQSQDLNSVVGRRVDAISFPEGIVMGALIRNKQVVAIHCDTVFEEGDHVVMFVMDKKLVVNIEKKFQPL</sequence>
<dbReference type="Pfam" id="PF02080">
    <property type="entry name" value="TrkA_C"/>
    <property type="match status" value="1"/>
</dbReference>
<dbReference type="InterPro" id="IPR050721">
    <property type="entry name" value="Trk_Ktr_HKT_K-transport"/>
</dbReference>
<dbReference type="PANTHER" id="PTHR43833">
    <property type="entry name" value="POTASSIUM CHANNEL PROTEIN 2-RELATED-RELATED"/>
    <property type="match status" value="1"/>
</dbReference>
<dbReference type="Gene3D" id="3.40.50.720">
    <property type="entry name" value="NAD(P)-binding Rossmann-like Domain"/>
    <property type="match status" value="2"/>
</dbReference>
<dbReference type="Pfam" id="PF02254">
    <property type="entry name" value="TrkA_N"/>
    <property type="match status" value="2"/>
</dbReference>
<evidence type="ECO:0000256" key="1">
    <source>
        <dbReference type="ARBA" id="ARBA00017378"/>
    </source>
</evidence>
<dbReference type="InterPro" id="IPR003148">
    <property type="entry name" value="RCK_N"/>
</dbReference>
<dbReference type="PROSITE" id="PS51202">
    <property type="entry name" value="RCK_C"/>
    <property type="match status" value="2"/>
</dbReference>
<keyword evidence="4" id="KW-0630">Potassium</keyword>
<keyword evidence="2" id="KW-0813">Transport</keyword>
<dbReference type="Proteomes" id="UP000238071">
    <property type="component" value="Unassembled WGS sequence"/>
</dbReference>
<evidence type="ECO:0000256" key="2">
    <source>
        <dbReference type="ARBA" id="ARBA00022448"/>
    </source>
</evidence>
<dbReference type="NCBIfam" id="NF007030">
    <property type="entry name" value="PRK09496.1-1"/>
    <property type="match status" value="1"/>
</dbReference>
<evidence type="ECO:0000259" key="8">
    <source>
        <dbReference type="PROSITE" id="PS51202"/>
    </source>
</evidence>
<evidence type="ECO:0000313" key="9">
    <source>
        <dbReference type="EMBL" id="PPK72316.1"/>
    </source>
</evidence>
<evidence type="ECO:0000256" key="5">
    <source>
        <dbReference type="ARBA" id="ARBA00023027"/>
    </source>
</evidence>
<protein>
    <recommendedName>
        <fullName evidence="1">Trk system potassium uptake protein TrkA</fullName>
    </recommendedName>
</protein>
<dbReference type="SUPFAM" id="SSF51735">
    <property type="entry name" value="NAD(P)-binding Rossmann-fold domains"/>
    <property type="match status" value="2"/>
</dbReference>
<dbReference type="NCBIfam" id="NF007032">
    <property type="entry name" value="PRK09496.1-4"/>
    <property type="match status" value="1"/>
</dbReference>
<dbReference type="PRINTS" id="PR00335">
    <property type="entry name" value="KUPTAKETRKA"/>
</dbReference>
<proteinExistence type="predicted"/>
<evidence type="ECO:0000259" key="7">
    <source>
        <dbReference type="PROSITE" id="PS51201"/>
    </source>
</evidence>
<evidence type="ECO:0000256" key="6">
    <source>
        <dbReference type="ARBA" id="ARBA00023065"/>
    </source>
</evidence>
<evidence type="ECO:0000313" key="10">
    <source>
        <dbReference type="Proteomes" id="UP000238071"/>
    </source>
</evidence>
<dbReference type="InterPro" id="IPR036291">
    <property type="entry name" value="NAD(P)-bd_dom_sf"/>
</dbReference>
<dbReference type="EMBL" id="PTIY01000004">
    <property type="protein sequence ID" value="PPK72316.1"/>
    <property type="molecule type" value="Genomic_DNA"/>
</dbReference>
<feature type="domain" description="RCK N-terminal" evidence="7">
    <location>
        <begin position="231"/>
        <end position="347"/>
    </location>
</feature>
<name>A0A2S6H4K1_9GAMM</name>
<dbReference type="GO" id="GO:0005886">
    <property type="term" value="C:plasma membrane"/>
    <property type="evidence" value="ECO:0007669"/>
    <property type="project" value="InterPro"/>
</dbReference>
<keyword evidence="3" id="KW-0633">Potassium transport</keyword>
<feature type="domain" description="RCK C-terminal" evidence="8">
    <location>
        <begin position="367"/>
        <end position="453"/>
    </location>
</feature>
<dbReference type="Gene3D" id="3.30.70.1450">
    <property type="entry name" value="Regulator of K+ conductance, C-terminal domain"/>
    <property type="match status" value="2"/>
</dbReference>
<evidence type="ECO:0000256" key="4">
    <source>
        <dbReference type="ARBA" id="ARBA00022958"/>
    </source>
</evidence>
<comment type="caution">
    <text evidence="9">The sequence shown here is derived from an EMBL/GenBank/DDBJ whole genome shotgun (WGS) entry which is preliminary data.</text>
</comment>
<dbReference type="AlphaFoldDB" id="A0A2S6H4K1"/>
<dbReference type="InterPro" id="IPR036721">
    <property type="entry name" value="RCK_C_sf"/>
</dbReference>
<dbReference type="NCBIfam" id="NF007031">
    <property type="entry name" value="PRK09496.1-2"/>
    <property type="match status" value="1"/>
</dbReference>
<dbReference type="NCBIfam" id="NF007039">
    <property type="entry name" value="PRK09496.3-2"/>
    <property type="match status" value="1"/>
</dbReference>
<feature type="domain" description="RCK N-terminal" evidence="7">
    <location>
        <begin position="1"/>
        <end position="122"/>
    </location>
</feature>
<evidence type="ECO:0000256" key="3">
    <source>
        <dbReference type="ARBA" id="ARBA00022538"/>
    </source>
</evidence>
<dbReference type="SUPFAM" id="SSF116726">
    <property type="entry name" value="TrkA C-terminal domain-like"/>
    <property type="match status" value="1"/>
</dbReference>
<feature type="domain" description="RCK C-terminal" evidence="8">
    <location>
        <begin position="142"/>
        <end position="226"/>
    </location>
</feature>
<gene>
    <name evidence="9" type="ORF">B0F88_104109</name>
</gene>
<dbReference type="RefSeq" id="WP_104423114.1">
    <property type="nucleotide sequence ID" value="NZ_PTIY01000004.1"/>
</dbReference>
<keyword evidence="10" id="KW-1185">Reference proteome</keyword>
<accession>A0A2S6H4K1</accession>
<dbReference type="PROSITE" id="PS51201">
    <property type="entry name" value="RCK_N"/>
    <property type="match status" value="2"/>
</dbReference>